<dbReference type="EMBL" id="CAJVPY010003649">
    <property type="protein sequence ID" value="CAG8597459.1"/>
    <property type="molecule type" value="Genomic_DNA"/>
</dbReference>
<dbReference type="InterPro" id="IPR004875">
    <property type="entry name" value="DDE_SF_endonuclease_dom"/>
</dbReference>
<dbReference type="Gene3D" id="1.10.10.60">
    <property type="entry name" value="Homeodomain-like"/>
    <property type="match status" value="1"/>
</dbReference>
<comment type="caution">
    <text evidence="3">The sequence shown here is derived from an EMBL/GenBank/DDBJ whole genome shotgun (WGS) entry which is preliminary data.</text>
</comment>
<dbReference type="PROSITE" id="PS51253">
    <property type="entry name" value="HTH_CENPB"/>
    <property type="match status" value="1"/>
</dbReference>
<accession>A0A9N9GB08</accession>
<keyword evidence="1" id="KW-0238">DNA-binding</keyword>
<keyword evidence="4" id="KW-1185">Reference proteome</keyword>
<name>A0A9N9GB08_9GLOM</name>
<proteinExistence type="predicted"/>
<organism evidence="3 4">
    <name type="scientific">Dentiscutata erythropus</name>
    <dbReference type="NCBI Taxonomy" id="1348616"/>
    <lineage>
        <taxon>Eukaryota</taxon>
        <taxon>Fungi</taxon>
        <taxon>Fungi incertae sedis</taxon>
        <taxon>Mucoromycota</taxon>
        <taxon>Glomeromycotina</taxon>
        <taxon>Glomeromycetes</taxon>
        <taxon>Diversisporales</taxon>
        <taxon>Gigasporaceae</taxon>
        <taxon>Dentiscutata</taxon>
    </lineage>
</organism>
<evidence type="ECO:0000313" key="4">
    <source>
        <dbReference type="Proteomes" id="UP000789405"/>
    </source>
</evidence>
<dbReference type="GO" id="GO:0005634">
    <property type="term" value="C:nucleus"/>
    <property type="evidence" value="ECO:0007669"/>
    <property type="project" value="TreeGrafter"/>
</dbReference>
<dbReference type="GO" id="GO:0003677">
    <property type="term" value="F:DNA binding"/>
    <property type="evidence" value="ECO:0007669"/>
    <property type="project" value="UniProtKB-KW"/>
</dbReference>
<feature type="domain" description="HTH CENPB-type" evidence="2">
    <location>
        <begin position="1"/>
        <end position="44"/>
    </location>
</feature>
<protein>
    <submittedName>
        <fullName evidence="3">5248_t:CDS:1</fullName>
    </submittedName>
</protein>
<evidence type="ECO:0000313" key="3">
    <source>
        <dbReference type="EMBL" id="CAG8597459.1"/>
    </source>
</evidence>
<dbReference type="OrthoDB" id="2436459at2759"/>
<dbReference type="Pfam" id="PF03184">
    <property type="entry name" value="DDE_1"/>
    <property type="match status" value="1"/>
</dbReference>
<dbReference type="InterPro" id="IPR006600">
    <property type="entry name" value="HTH_CenpB_DNA-bd_dom"/>
</dbReference>
<dbReference type="AlphaFoldDB" id="A0A9N9GB08"/>
<dbReference type="InterPro" id="IPR050863">
    <property type="entry name" value="CenT-Element_Derived"/>
</dbReference>
<evidence type="ECO:0000256" key="1">
    <source>
        <dbReference type="ARBA" id="ARBA00023125"/>
    </source>
</evidence>
<reference evidence="3" key="1">
    <citation type="submission" date="2021-06" db="EMBL/GenBank/DDBJ databases">
        <authorList>
            <person name="Kallberg Y."/>
            <person name="Tangrot J."/>
            <person name="Rosling A."/>
        </authorList>
    </citation>
    <scope>NUCLEOTIDE SEQUENCE</scope>
    <source>
        <strain evidence="3">MA453B</strain>
    </source>
</reference>
<dbReference type="Pfam" id="PF03221">
    <property type="entry name" value="HTH_Tnp_Tc5"/>
    <property type="match status" value="1"/>
</dbReference>
<evidence type="ECO:0000259" key="2">
    <source>
        <dbReference type="PROSITE" id="PS51253"/>
    </source>
</evidence>
<gene>
    <name evidence="3" type="ORF">DERYTH_LOCUS7470</name>
</gene>
<dbReference type="PANTHER" id="PTHR19303">
    <property type="entry name" value="TRANSPOSON"/>
    <property type="match status" value="1"/>
</dbReference>
<sequence length="274" mass="31930">MAVTMLIVRRKAKELGEALGIENAQFSRGWVVYFKNRHNLVKRVCTQVAQKFSEDMLLVVRDFLKKAREKTMNIEKKFIISFNETPIWFNIPCGSTLEFQDTRKVPIKTIESDKLRFTVVLGYTASEDKLPLAIIFKFKKKPRGQPNRFFKNQGVVFVDRHRSHIRDNVVRVLNNEGLDVLEIPGGTTSVLQPPNVLVNKPFKSGMRQRWEEWMEKGKKEFTAKGNRKKVSYELAIIENHMSDIDRDELLNEKSVCLEDKDNEEKNENNENIIN</sequence>
<dbReference type="Proteomes" id="UP000789405">
    <property type="component" value="Unassembled WGS sequence"/>
</dbReference>